<dbReference type="InterPro" id="IPR051315">
    <property type="entry name" value="Bact_Chemotaxis_CheA"/>
</dbReference>
<evidence type="ECO:0000256" key="4">
    <source>
        <dbReference type="ARBA" id="ARBA00022679"/>
    </source>
</evidence>
<keyword evidence="3 6" id="KW-0597">Phosphoprotein</keyword>
<proteinExistence type="predicted"/>
<keyword evidence="5" id="KW-0418">Kinase</keyword>
<dbReference type="InterPro" id="IPR036641">
    <property type="entry name" value="HPT_dom_sf"/>
</dbReference>
<dbReference type="Gene3D" id="1.20.120.160">
    <property type="entry name" value="HPT domain"/>
    <property type="match status" value="1"/>
</dbReference>
<dbReference type="Pfam" id="PF01627">
    <property type="entry name" value="Hpt"/>
    <property type="match status" value="1"/>
</dbReference>
<dbReference type="Gene3D" id="3.30.565.10">
    <property type="entry name" value="Histidine kinase-like ATPase, C-terminal domain"/>
    <property type="match status" value="1"/>
</dbReference>
<organism evidence="8 9">
    <name type="scientific">Pseudobacteriovorax antillogorgiicola</name>
    <dbReference type="NCBI Taxonomy" id="1513793"/>
    <lineage>
        <taxon>Bacteria</taxon>
        <taxon>Pseudomonadati</taxon>
        <taxon>Bdellovibrionota</taxon>
        <taxon>Oligoflexia</taxon>
        <taxon>Oligoflexales</taxon>
        <taxon>Pseudobacteriovoracaceae</taxon>
        <taxon>Pseudobacteriovorax</taxon>
    </lineage>
</organism>
<reference evidence="9" key="1">
    <citation type="submission" date="2017-04" db="EMBL/GenBank/DDBJ databases">
        <authorList>
            <person name="Varghese N."/>
            <person name="Submissions S."/>
        </authorList>
    </citation>
    <scope>NUCLEOTIDE SEQUENCE [LARGE SCALE GENOMIC DNA]</scope>
    <source>
        <strain evidence="9">RKEM611</strain>
    </source>
</reference>
<dbReference type="EMBL" id="FWZT01000028">
    <property type="protein sequence ID" value="SMF74713.1"/>
    <property type="molecule type" value="Genomic_DNA"/>
</dbReference>
<dbReference type="GO" id="GO:0000160">
    <property type="term" value="P:phosphorelay signal transduction system"/>
    <property type="evidence" value="ECO:0007669"/>
    <property type="project" value="InterPro"/>
</dbReference>
<dbReference type="PANTHER" id="PTHR43395:SF10">
    <property type="entry name" value="CHEMOTAXIS PROTEIN CHEA"/>
    <property type="match status" value="1"/>
</dbReference>
<sequence>MRSGHVDPDTLKIIFVNLHTLKGAARTLKFKNLSDRFHVLETRYSEILKKQLNPDQVELEADMKEAEDLFHRYLKINCDTLGRGEDLSKVTIDRRFLEDSFRLLRFIETGVVLPDSLRDIIRENSDQLTNHIFMSLASMLQDLSGQAEKIAKDLGKSPPQISIQTDDIFITHDQDVLLRNCLIHILRNSLDHGIENRVQRLDAGKPEEGAIYIEATEKSGTITIQLRDDGRGLNITALRDRGLRRGMIQSGSTADEIAELIFSHGFSTAQKVSQISGRGVGMNAVRQYLEQNRGQVSLKLEPPAIEDQEFYQFSIVLSIPAQFIDLTALQDCVS</sequence>
<evidence type="ECO:0000256" key="5">
    <source>
        <dbReference type="ARBA" id="ARBA00022777"/>
    </source>
</evidence>
<keyword evidence="9" id="KW-1185">Reference proteome</keyword>
<protein>
    <recommendedName>
        <fullName evidence="2">histidine kinase</fullName>
        <ecNumber evidence="2">2.7.13.3</ecNumber>
    </recommendedName>
</protein>
<name>A0A1Y6CL52_9BACT</name>
<gene>
    <name evidence="8" type="ORF">SAMN06296036_12866</name>
</gene>
<dbReference type="SUPFAM" id="SSF47226">
    <property type="entry name" value="Histidine-containing phosphotransfer domain, HPT domain"/>
    <property type="match status" value="1"/>
</dbReference>
<feature type="domain" description="HPt" evidence="7">
    <location>
        <begin position="1"/>
        <end position="77"/>
    </location>
</feature>
<dbReference type="AlphaFoldDB" id="A0A1Y6CL52"/>
<dbReference type="SUPFAM" id="SSF55874">
    <property type="entry name" value="ATPase domain of HSP90 chaperone/DNA topoisomerase II/histidine kinase"/>
    <property type="match status" value="1"/>
</dbReference>
<dbReference type="SMART" id="SM00387">
    <property type="entry name" value="HATPase_c"/>
    <property type="match status" value="1"/>
</dbReference>
<evidence type="ECO:0000256" key="6">
    <source>
        <dbReference type="PROSITE-ProRule" id="PRU00110"/>
    </source>
</evidence>
<evidence type="ECO:0000256" key="2">
    <source>
        <dbReference type="ARBA" id="ARBA00012438"/>
    </source>
</evidence>
<feature type="modified residue" description="Phosphohistidine" evidence="6">
    <location>
        <position position="19"/>
    </location>
</feature>
<dbReference type="FunFam" id="3.30.565.10:FF:000016">
    <property type="entry name" value="Chemotaxis protein CheA, putative"/>
    <property type="match status" value="1"/>
</dbReference>
<dbReference type="EC" id="2.7.13.3" evidence="2"/>
<evidence type="ECO:0000256" key="3">
    <source>
        <dbReference type="ARBA" id="ARBA00022553"/>
    </source>
</evidence>
<keyword evidence="4" id="KW-0808">Transferase</keyword>
<evidence type="ECO:0000313" key="8">
    <source>
        <dbReference type="EMBL" id="SMF74713.1"/>
    </source>
</evidence>
<dbReference type="InterPro" id="IPR036890">
    <property type="entry name" value="HATPase_C_sf"/>
</dbReference>
<dbReference type="STRING" id="1513793.SAMN06296036_12866"/>
<dbReference type="Pfam" id="PF02518">
    <property type="entry name" value="HATPase_c"/>
    <property type="match status" value="1"/>
</dbReference>
<comment type="catalytic activity">
    <reaction evidence="1">
        <text>ATP + protein L-histidine = ADP + protein N-phospho-L-histidine.</text>
        <dbReference type="EC" id="2.7.13.3"/>
    </reaction>
</comment>
<evidence type="ECO:0000313" key="9">
    <source>
        <dbReference type="Proteomes" id="UP000192907"/>
    </source>
</evidence>
<evidence type="ECO:0000259" key="7">
    <source>
        <dbReference type="PROSITE" id="PS50894"/>
    </source>
</evidence>
<evidence type="ECO:0000256" key="1">
    <source>
        <dbReference type="ARBA" id="ARBA00000085"/>
    </source>
</evidence>
<dbReference type="Proteomes" id="UP000192907">
    <property type="component" value="Unassembled WGS sequence"/>
</dbReference>
<dbReference type="InterPro" id="IPR003594">
    <property type="entry name" value="HATPase_dom"/>
</dbReference>
<dbReference type="InterPro" id="IPR008207">
    <property type="entry name" value="Sig_transdc_His_kin_Hpt_dom"/>
</dbReference>
<dbReference type="PROSITE" id="PS50894">
    <property type="entry name" value="HPT"/>
    <property type="match status" value="1"/>
</dbReference>
<dbReference type="PANTHER" id="PTHR43395">
    <property type="entry name" value="SENSOR HISTIDINE KINASE CHEA"/>
    <property type="match status" value="1"/>
</dbReference>
<accession>A0A1Y6CL52</accession>
<dbReference type="GO" id="GO:0004673">
    <property type="term" value="F:protein histidine kinase activity"/>
    <property type="evidence" value="ECO:0007669"/>
    <property type="project" value="UniProtKB-EC"/>
</dbReference>